<feature type="domain" description="USP" evidence="8">
    <location>
        <begin position="653"/>
        <end position="1351"/>
    </location>
</feature>
<feature type="region of interest" description="Disordered" evidence="7">
    <location>
        <begin position="145"/>
        <end position="164"/>
    </location>
</feature>
<feature type="compositionally biased region" description="Basic and acidic residues" evidence="7">
    <location>
        <begin position="795"/>
        <end position="814"/>
    </location>
</feature>
<dbReference type="RefSeq" id="XP_025345804.1">
    <property type="nucleotide sequence ID" value="XM_025495451.1"/>
</dbReference>
<feature type="region of interest" description="Disordered" evidence="7">
    <location>
        <begin position="784"/>
        <end position="937"/>
    </location>
</feature>
<dbReference type="PROSITE" id="PS50235">
    <property type="entry name" value="USP_3"/>
    <property type="match status" value="1"/>
</dbReference>
<comment type="catalytic activity">
    <reaction evidence="1">
        <text>Thiol-dependent hydrolysis of ester, thioester, amide, peptide and isopeptide bonds formed by the C-terminal Gly of ubiquitin (a 76-residue protein attached to proteins as an intracellular targeting signal).</text>
        <dbReference type="EC" id="3.4.19.12"/>
    </reaction>
</comment>
<dbReference type="Pfam" id="PF13446">
    <property type="entry name" value="RPT"/>
    <property type="match status" value="2"/>
</dbReference>
<feature type="region of interest" description="Disordered" evidence="7">
    <location>
        <begin position="267"/>
        <end position="287"/>
    </location>
</feature>
<dbReference type="PROSITE" id="PS00972">
    <property type="entry name" value="USP_1"/>
    <property type="match status" value="1"/>
</dbReference>
<keyword evidence="5" id="KW-0378">Hydrolase</keyword>
<dbReference type="Pfam" id="PF00443">
    <property type="entry name" value="UCH"/>
    <property type="match status" value="1"/>
</dbReference>
<dbReference type="GO" id="GO:0061136">
    <property type="term" value="P:regulation of proteasomal protein catabolic process"/>
    <property type="evidence" value="ECO:0007669"/>
    <property type="project" value="TreeGrafter"/>
</dbReference>
<reference evidence="9 10" key="1">
    <citation type="journal article" date="2018" name="Mol. Biol. Evol.">
        <title>Broad Genomic Sampling Reveals a Smut Pathogenic Ancestry of the Fungal Clade Ustilaginomycotina.</title>
        <authorList>
            <person name="Kijpornyongpan T."/>
            <person name="Mondo S.J."/>
            <person name="Barry K."/>
            <person name="Sandor L."/>
            <person name="Lee J."/>
            <person name="Lipzen A."/>
            <person name="Pangilinan J."/>
            <person name="LaButti K."/>
            <person name="Hainaut M."/>
            <person name="Henrissat B."/>
            <person name="Grigoriev I.V."/>
            <person name="Spatafora J.W."/>
            <person name="Aime M.C."/>
        </authorList>
    </citation>
    <scope>NUCLEOTIDE SEQUENCE [LARGE SCALE GENOMIC DNA]</scope>
    <source>
        <strain evidence="9 10">MCA 4718</strain>
    </source>
</reference>
<dbReference type="GO" id="GO:0070628">
    <property type="term" value="F:proteasome binding"/>
    <property type="evidence" value="ECO:0007669"/>
    <property type="project" value="TreeGrafter"/>
</dbReference>
<dbReference type="InterPro" id="IPR038765">
    <property type="entry name" value="Papain-like_cys_pep_sf"/>
</dbReference>
<dbReference type="InterPro" id="IPR001394">
    <property type="entry name" value="Peptidase_C19_UCH"/>
</dbReference>
<evidence type="ECO:0000313" key="10">
    <source>
        <dbReference type="Proteomes" id="UP000245942"/>
    </source>
</evidence>
<evidence type="ECO:0000259" key="8">
    <source>
        <dbReference type="PROSITE" id="PS50235"/>
    </source>
</evidence>
<gene>
    <name evidence="9" type="ORF">BCV69DRAFT_69445</name>
</gene>
<dbReference type="GO" id="GO:0043161">
    <property type="term" value="P:proteasome-mediated ubiquitin-dependent protein catabolic process"/>
    <property type="evidence" value="ECO:0007669"/>
    <property type="project" value="InterPro"/>
</dbReference>
<dbReference type="InterPro" id="IPR018200">
    <property type="entry name" value="USP_CS"/>
</dbReference>
<keyword evidence="3" id="KW-0645">Protease</keyword>
<dbReference type="STRING" id="1684307.A0A316U1B2"/>
<dbReference type="InterPro" id="IPR025305">
    <property type="entry name" value="UCH_repeat_domain"/>
</dbReference>
<feature type="compositionally biased region" description="Polar residues" evidence="7">
    <location>
        <begin position="71"/>
        <end position="105"/>
    </location>
</feature>
<dbReference type="Gene3D" id="3.90.70.10">
    <property type="entry name" value="Cysteine proteinases"/>
    <property type="match status" value="2"/>
</dbReference>
<dbReference type="EC" id="3.4.19.12" evidence="2"/>
<evidence type="ECO:0000256" key="5">
    <source>
        <dbReference type="ARBA" id="ARBA00022801"/>
    </source>
</evidence>
<evidence type="ECO:0000313" key="9">
    <source>
        <dbReference type="EMBL" id="PWN18644.1"/>
    </source>
</evidence>
<keyword evidence="6" id="KW-0788">Thiol protease</keyword>
<evidence type="ECO:0000256" key="7">
    <source>
        <dbReference type="SAM" id="MobiDB-lite"/>
    </source>
</evidence>
<name>A0A316U1B2_9BASI</name>
<feature type="compositionally biased region" description="Polar residues" evidence="7">
    <location>
        <begin position="864"/>
        <end position="873"/>
    </location>
</feature>
<evidence type="ECO:0000256" key="1">
    <source>
        <dbReference type="ARBA" id="ARBA00000707"/>
    </source>
</evidence>
<feature type="region of interest" description="Disordered" evidence="7">
    <location>
        <begin position="1"/>
        <end position="108"/>
    </location>
</feature>
<sequence>MAPHRSDPLYGSGDAAYTNTSSSSSSSPFPSGSSSREEDEVVQQVTFSPDDSTELDAKPIDVFAPDFLPPMSNSWLSSVSGQASRATSPPQQVDNDYQDATQESMGDSFDPTLELREAAALVESGIIYDPGAALYDFSVSIDAPPAPPSTAASDSSSSVASTSTHTLDSQLRQLTLQDFTAAKPHPRALFCPSTMEWIFVAPAEEMLQDLNQLSAPGSLYLEEAPKFPIYTTRKANHLEGPFRVHVDPLTKRSFFSARIPSSIPPGLLHRIRDDRKSNPPPGKTGPEAVQDAFKVLTRILTNAARDDTRTLPLSSATIRQRLGYDDNVKTLFRNVGMYSVLLDNGNEAVRASEEDQDLTLRNLIEIVIWFQHYKPSSDATLDTDKLGFSALSERVMPSDFAAAYLGWSRALETDEYKSRGNLAHEYRPALAVLGVSEDANDDVLRLMYQANLQHQPNRLIELFSALDIVRQKQRPQSETIQMMYALEKSQGNRFTIEEVNEAYLCLFIDPDSGRSGQWSHAGIYEQYWNLIQKLEHASSEKYSKSREYQDALRTISRSRGDPPLLAETLSIPLPMGVFEACEVLGLPEGGKDVDDDGVLTSFQVHMMDDPSKQEQLQQALGIIAQDRKSDALMNYFQTGEKEEEGWGKPTLPAGLNNIGNTCYLNSVLQYFYALKPLRERVLQVSQTPGSEEPTMDSSRRVGGRVVTQHEVVRSQKLVQQLALLFDAMMTSPALAVSPERDLAYLALVSARAEELNEPPAGVVENAAEPSPLTGEQDLMTSPVEERNGTLFSGPRTDEERVHVEGKSDSMELSRSDSGVQAPVETDVQDDASMKDVEVHTQPPTGMLVDLRPEAADAPDAKHPTITQLDPATENSKDIPQLEESGQPATETSHSNQNEETLPAYEPPNHAPPPPLPPRPTATVPASDPVPNDTSRKNSLMSLGAQQDVSECLDNVLFQIEVALGQREGAPDCESATKEQGASEDEILRLFTGKTQQRVEQIRSEGEEVNGTESGSASAPALGARPLKERTQSTHVKNEIFTILPVEVREEGRDIYDSLDGFFEEETLTGSDGRAVKRTVTLLEPPPVLQIQLQRVQFDRVRGAYKSQAHLETGESIFMDRYLDFAPRNIEDADTAARLAQKREKAHAIRREAAECRARLATLGSQDLSAAELMKERAAHLKDTASISDDANKDINGEVNGDSEETKTQGSNGADAAADPSSVPTPAEGFSSGDYVDEEVLALLQSQSEALALESRTLTERLQSLKAESEALWETEKRVEYRLMSVFMHRGEASHGHYFINQRRVPLVLGAGEEEGKGWFKYNDGVVAEAHVDDVLKDQTGATPYLLCFVRTDVQDSSSTPVFETLKRLIDEPVM</sequence>
<dbReference type="GO" id="GO:0016579">
    <property type="term" value="P:protein deubiquitination"/>
    <property type="evidence" value="ECO:0007669"/>
    <property type="project" value="InterPro"/>
</dbReference>
<evidence type="ECO:0000256" key="4">
    <source>
        <dbReference type="ARBA" id="ARBA00022786"/>
    </source>
</evidence>
<dbReference type="GO" id="GO:0004843">
    <property type="term" value="F:cysteine-type deubiquitinase activity"/>
    <property type="evidence" value="ECO:0007669"/>
    <property type="project" value="UniProtKB-EC"/>
</dbReference>
<dbReference type="Proteomes" id="UP000245942">
    <property type="component" value="Unassembled WGS sequence"/>
</dbReference>
<feature type="compositionally biased region" description="Polar residues" evidence="7">
    <location>
        <begin position="886"/>
        <end position="899"/>
    </location>
</feature>
<organism evidence="9 10">
    <name type="scientific">Pseudomicrostroma glucosiphilum</name>
    <dbReference type="NCBI Taxonomy" id="1684307"/>
    <lineage>
        <taxon>Eukaryota</taxon>
        <taxon>Fungi</taxon>
        <taxon>Dikarya</taxon>
        <taxon>Basidiomycota</taxon>
        <taxon>Ustilaginomycotina</taxon>
        <taxon>Exobasidiomycetes</taxon>
        <taxon>Microstromatales</taxon>
        <taxon>Microstromatales incertae sedis</taxon>
        <taxon>Pseudomicrostroma</taxon>
    </lineage>
</organism>
<feature type="region of interest" description="Disordered" evidence="7">
    <location>
        <begin position="1002"/>
        <end position="1029"/>
    </location>
</feature>
<dbReference type="PANTHER" id="PTHR43982">
    <property type="entry name" value="UBIQUITIN CARBOXYL-TERMINAL HYDROLASE"/>
    <property type="match status" value="1"/>
</dbReference>
<evidence type="ECO:0000256" key="3">
    <source>
        <dbReference type="ARBA" id="ARBA00022670"/>
    </source>
</evidence>
<feature type="region of interest" description="Disordered" evidence="7">
    <location>
        <begin position="1188"/>
        <end position="1230"/>
    </location>
</feature>
<dbReference type="SUPFAM" id="SSF54001">
    <property type="entry name" value="Cysteine proteinases"/>
    <property type="match status" value="1"/>
</dbReference>
<dbReference type="InterPro" id="IPR044635">
    <property type="entry name" value="UBP14-like"/>
</dbReference>
<feature type="compositionally biased region" description="Low complexity" evidence="7">
    <location>
        <begin position="149"/>
        <end position="164"/>
    </location>
</feature>
<feature type="compositionally biased region" description="Low complexity" evidence="7">
    <location>
        <begin position="21"/>
        <end position="34"/>
    </location>
</feature>
<accession>A0A316U1B2</accession>
<feature type="compositionally biased region" description="Basic and acidic residues" evidence="7">
    <location>
        <begin position="850"/>
        <end position="862"/>
    </location>
</feature>
<evidence type="ECO:0000256" key="6">
    <source>
        <dbReference type="ARBA" id="ARBA00022807"/>
    </source>
</evidence>
<feature type="compositionally biased region" description="Pro residues" evidence="7">
    <location>
        <begin position="904"/>
        <end position="919"/>
    </location>
</feature>
<keyword evidence="4" id="KW-0833">Ubl conjugation pathway</keyword>
<dbReference type="PANTHER" id="PTHR43982:SF6">
    <property type="entry name" value="UBIQUITIN CARBOXYL-TERMINAL HYDROLASE 2-RELATED"/>
    <property type="match status" value="1"/>
</dbReference>
<keyword evidence="10" id="KW-1185">Reference proteome</keyword>
<protein>
    <recommendedName>
        <fullName evidence="2">ubiquitinyl hydrolase 1</fullName>
        <ecNumber evidence="2">3.4.19.12</ecNumber>
    </recommendedName>
</protein>
<proteinExistence type="predicted"/>
<dbReference type="PROSITE" id="PS00973">
    <property type="entry name" value="USP_2"/>
    <property type="match status" value="1"/>
</dbReference>
<dbReference type="OrthoDB" id="2420415at2759"/>
<dbReference type="InterPro" id="IPR028889">
    <property type="entry name" value="USP"/>
</dbReference>
<dbReference type="EMBL" id="KZ819335">
    <property type="protein sequence ID" value="PWN18644.1"/>
    <property type="molecule type" value="Genomic_DNA"/>
</dbReference>
<evidence type="ECO:0000256" key="2">
    <source>
        <dbReference type="ARBA" id="ARBA00012759"/>
    </source>
</evidence>
<dbReference type="GeneID" id="37017185"/>